<evidence type="ECO:0000256" key="1">
    <source>
        <dbReference type="SAM" id="MobiDB-lite"/>
    </source>
</evidence>
<feature type="region of interest" description="Disordered" evidence="1">
    <location>
        <begin position="1"/>
        <end position="30"/>
    </location>
</feature>
<reference evidence="3" key="1">
    <citation type="journal article" date="2020" name="Stud. Mycol.">
        <title>101 Dothideomycetes genomes: a test case for predicting lifestyles and emergence of pathogens.</title>
        <authorList>
            <person name="Haridas S."/>
            <person name="Albert R."/>
            <person name="Binder M."/>
            <person name="Bloem J."/>
            <person name="Labutti K."/>
            <person name="Salamov A."/>
            <person name="Andreopoulos B."/>
            <person name="Baker S."/>
            <person name="Barry K."/>
            <person name="Bills G."/>
            <person name="Bluhm B."/>
            <person name="Cannon C."/>
            <person name="Castanera R."/>
            <person name="Culley D."/>
            <person name="Daum C."/>
            <person name="Ezra D."/>
            <person name="Gonzalez J."/>
            <person name="Henrissat B."/>
            <person name="Kuo A."/>
            <person name="Liang C."/>
            <person name="Lipzen A."/>
            <person name="Lutzoni F."/>
            <person name="Magnuson J."/>
            <person name="Mondo S."/>
            <person name="Nolan M."/>
            <person name="Ohm R."/>
            <person name="Pangilinan J."/>
            <person name="Park H.-J."/>
            <person name="Ramirez L."/>
            <person name="Alfaro M."/>
            <person name="Sun H."/>
            <person name="Tritt A."/>
            <person name="Yoshinaga Y."/>
            <person name="Zwiers L.-H."/>
            <person name="Turgeon B."/>
            <person name="Goodwin S."/>
            <person name="Spatafora J."/>
            <person name="Crous P."/>
            <person name="Grigoriev I."/>
        </authorList>
    </citation>
    <scope>NUCLEOTIDE SEQUENCE</scope>
    <source>
        <strain evidence="3">CBS 260.36</strain>
    </source>
</reference>
<dbReference type="Pfam" id="PF00004">
    <property type="entry name" value="AAA"/>
    <property type="match status" value="1"/>
</dbReference>
<accession>A0A9P4IT58</accession>
<evidence type="ECO:0000313" key="4">
    <source>
        <dbReference type="Proteomes" id="UP000799439"/>
    </source>
</evidence>
<dbReference type="InterPro" id="IPR003593">
    <property type="entry name" value="AAA+_ATPase"/>
</dbReference>
<keyword evidence="4" id="KW-1185">Reference proteome</keyword>
<dbReference type="Proteomes" id="UP000799439">
    <property type="component" value="Unassembled WGS sequence"/>
</dbReference>
<dbReference type="Gene3D" id="3.40.50.300">
    <property type="entry name" value="P-loop containing nucleotide triphosphate hydrolases"/>
    <property type="match status" value="1"/>
</dbReference>
<dbReference type="CDD" id="cd19481">
    <property type="entry name" value="RecA-like_protease"/>
    <property type="match status" value="1"/>
</dbReference>
<dbReference type="InterPro" id="IPR054289">
    <property type="entry name" value="DUF7025"/>
</dbReference>
<dbReference type="SMART" id="SM00382">
    <property type="entry name" value="AAA"/>
    <property type="match status" value="1"/>
</dbReference>
<gene>
    <name evidence="3" type="ORF">K461DRAFT_67946</name>
</gene>
<dbReference type="EMBL" id="ML996094">
    <property type="protein sequence ID" value="KAF2148055.1"/>
    <property type="molecule type" value="Genomic_DNA"/>
</dbReference>
<dbReference type="SUPFAM" id="SSF52540">
    <property type="entry name" value="P-loop containing nucleoside triphosphate hydrolases"/>
    <property type="match status" value="1"/>
</dbReference>
<dbReference type="GO" id="GO:0005524">
    <property type="term" value="F:ATP binding"/>
    <property type="evidence" value="ECO:0007669"/>
    <property type="project" value="InterPro"/>
</dbReference>
<dbReference type="Pfam" id="PF23232">
    <property type="entry name" value="AAA_lid_13"/>
    <property type="match status" value="1"/>
</dbReference>
<proteinExistence type="predicted"/>
<evidence type="ECO:0000259" key="2">
    <source>
        <dbReference type="SMART" id="SM00382"/>
    </source>
</evidence>
<dbReference type="GO" id="GO:0016887">
    <property type="term" value="F:ATP hydrolysis activity"/>
    <property type="evidence" value="ECO:0007669"/>
    <property type="project" value="InterPro"/>
</dbReference>
<dbReference type="InterPro" id="IPR027417">
    <property type="entry name" value="P-loop_NTPase"/>
</dbReference>
<feature type="domain" description="AAA+ ATPase" evidence="2">
    <location>
        <begin position="424"/>
        <end position="554"/>
    </location>
</feature>
<dbReference type="PANTHER" id="PTHR46411:SF2">
    <property type="entry name" value="AAA+ ATPASE DOMAIN-CONTAINING PROTEIN"/>
    <property type="match status" value="1"/>
</dbReference>
<keyword evidence="3" id="KW-0378">Hydrolase</keyword>
<name>A0A9P4IT58_9PEZI</name>
<dbReference type="InterPro" id="IPR003959">
    <property type="entry name" value="ATPase_AAA_core"/>
</dbReference>
<dbReference type="AlphaFoldDB" id="A0A9P4IT58"/>
<dbReference type="PANTHER" id="PTHR46411">
    <property type="entry name" value="FAMILY ATPASE, PUTATIVE-RELATED"/>
    <property type="match status" value="1"/>
</dbReference>
<dbReference type="Pfam" id="PF22942">
    <property type="entry name" value="DUF7025"/>
    <property type="match status" value="1"/>
</dbReference>
<sequence>MESIMSTQKRKLEKAELPNGKVTTNGETSGGRKLKIWHSRVKDNGARERTAVASLAQLKKDEHPCPLVVERRFDDKHRLESTTLEVNSPHVLKVFQNVVGTYPTLTDFTEPFTIEVPSELFFHHWDDLKDYRDKCEDGTTRLELDELLDFMDFDMGPTKRSFDSQARVGLVEYKRLNMLFRPGDLIVYYHKSQPWLLRVLKSAYEEKPSCGDYFELHCEYSDYDGTDHGTSKKVFTVLQKQFFGQGKPCKITDLAAYPVQFMKEDHEDLKARLHKRGSHYQSFAGVSTHQYDGQAEWLKKSPFDFFHQDEEHFPQVWLPHHESGRVVVDRKTYEQETYKAQVTKLPVESLEKITYAPYVFGYSCNRKQWCRLYIEHLRNVDWKLDAFDGLILPTLKRSMLRALISSHQFPDEHDARDETKQKGKGLVILLHGPPGSGKTMSAECSAEISKKALFSTSLSELNKFNSPWEFEKNLAEVMRLATIWKSIVLFDEADVFLEARKTDGEGAQQRNSMVAVFLRHLEYFSGIVFLTTNRMQVFDAAMKSRVHLALSYEEPDQQARRQIWRKNLDKIPSRSDGELRSALDTLAAKPLNGREITNTIGTACTLARYEHEPLGVTHLDQVLSVRQEFDTSLVKLRLSENTTSNKPEVKE</sequence>
<dbReference type="InterPro" id="IPR056599">
    <property type="entry name" value="AAA_lid_fung"/>
</dbReference>
<comment type="caution">
    <text evidence="3">The sequence shown here is derived from an EMBL/GenBank/DDBJ whole genome shotgun (WGS) entry which is preliminary data.</text>
</comment>
<protein>
    <submittedName>
        <fullName evidence="3">P-loop containing nucleoside triphosphate hydrolase protein</fullName>
    </submittedName>
</protein>
<evidence type="ECO:0000313" key="3">
    <source>
        <dbReference type="EMBL" id="KAF2148055.1"/>
    </source>
</evidence>
<organism evidence="3 4">
    <name type="scientific">Myriangium duriaei CBS 260.36</name>
    <dbReference type="NCBI Taxonomy" id="1168546"/>
    <lineage>
        <taxon>Eukaryota</taxon>
        <taxon>Fungi</taxon>
        <taxon>Dikarya</taxon>
        <taxon>Ascomycota</taxon>
        <taxon>Pezizomycotina</taxon>
        <taxon>Dothideomycetes</taxon>
        <taxon>Dothideomycetidae</taxon>
        <taxon>Myriangiales</taxon>
        <taxon>Myriangiaceae</taxon>
        <taxon>Myriangium</taxon>
    </lineage>
</organism>
<dbReference type="OrthoDB" id="10042665at2759"/>